<dbReference type="NCBIfam" id="TIGR02227">
    <property type="entry name" value="sigpep_I_bact"/>
    <property type="match status" value="1"/>
</dbReference>
<evidence type="ECO:0000313" key="5">
    <source>
        <dbReference type="Proteomes" id="UP001344888"/>
    </source>
</evidence>
<gene>
    <name evidence="4" type="primary">lepB</name>
    <name evidence="4" type="ORF">P9B03_11555</name>
</gene>
<comment type="caution">
    <text evidence="4">The sequence shown here is derived from an EMBL/GenBank/DDBJ whole genome shotgun (WGS) entry which is preliminary data.</text>
</comment>
<dbReference type="AlphaFoldDB" id="A0AAW9NT52"/>
<feature type="transmembrane region" description="Helical" evidence="2">
    <location>
        <begin position="6"/>
        <end position="23"/>
    </location>
</feature>
<reference evidence="4 5" key="1">
    <citation type="submission" date="2023-03" db="EMBL/GenBank/DDBJ databases">
        <title>Bacillus Genome Sequencing.</title>
        <authorList>
            <person name="Dunlap C."/>
        </authorList>
    </citation>
    <scope>NUCLEOTIDE SEQUENCE [LARGE SCALE GENOMIC DNA]</scope>
    <source>
        <strain evidence="4 5">B-59205</strain>
    </source>
</reference>
<evidence type="ECO:0000256" key="2">
    <source>
        <dbReference type="RuleBase" id="RU362042"/>
    </source>
</evidence>
<dbReference type="EC" id="3.4.21.89" evidence="2"/>
<dbReference type="GO" id="GO:0006465">
    <property type="term" value="P:signal peptide processing"/>
    <property type="evidence" value="ECO:0007669"/>
    <property type="project" value="InterPro"/>
</dbReference>
<organism evidence="4 5">
    <name type="scientific">Metasolibacillus meyeri</name>
    <dbReference type="NCBI Taxonomy" id="1071052"/>
    <lineage>
        <taxon>Bacteria</taxon>
        <taxon>Bacillati</taxon>
        <taxon>Bacillota</taxon>
        <taxon>Bacilli</taxon>
        <taxon>Bacillales</taxon>
        <taxon>Caryophanaceae</taxon>
        <taxon>Metasolibacillus</taxon>
    </lineage>
</organism>
<keyword evidence="5" id="KW-1185">Reference proteome</keyword>
<dbReference type="GO" id="GO:0005886">
    <property type="term" value="C:plasma membrane"/>
    <property type="evidence" value="ECO:0007669"/>
    <property type="project" value="UniProtKB-SubCell"/>
</dbReference>
<evidence type="ECO:0000259" key="3">
    <source>
        <dbReference type="Pfam" id="PF10502"/>
    </source>
</evidence>
<comment type="subcellular location">
    <subcellularLocation>
        <location evidence="1">Cell membrane</location>
        <topology evidence="1">Single-pass type II membrane protein</topology>
    </subcellularLocation>
    <subcellularLocation>
        <location evidence="2">Membrane</location>
        <topology evidence="2">Single-pass type II membrane protein</topology>
    </subcellularLocation>
</comment>
<accession>A0AAW9NT52</accession>
<keyword evidence="2 4" id="KW-0378">Hydrolase</keyword>
<keyword evidence="2" id="KW-0472">Membrane</keyword>
<feature type="domain" description="Peptidase S26" evidence="3">
    <location>
        <begin position="7"/>
        <end position="207"/>
    </location>
</feature>
<comment type="catalytic activity">
    <reaction evidence="2">
        <text>Cleavage of hydrophobic, N-terminal signal or leader sequences from secreted and periplasmic proteins.</text>
        <dbReference type="EC" id="3.4.21.89"/>
    </reaction>
</comment>
<dbReference type="SUPFAM" id="SSF51306">
    <property type="entry name" value="LexA/Signal peptidase"/>
    <property type="match status" value="1"/>
</dbReference>
<dbReference type="InterPro" id="IPR036286">
    <property type="entry name" value="LexA/Signal_pep-like_sf"/>
</dbReference>
<dbReference type="GO" id="GO:0009003">
    <property type="term" value="F:signal peptidase activity"/>
    <property type="evidence" value="ECO:0007669"/>
    <property type="project" value="UniProtKB-EC"/>
</dbReference>
<keyword evidence="2" id="KW-0645">Protease</keyword>
<dbReference type="InterPro" id="IPR019533">
    <property type="entry name" value="Peptidase_S26"/>
</dbReference>
<dbReference type="InterPro" id="IPR000223">
    <property type="entry name" value="Pept_S26A_signal_pept_1"/>
</dbReference>
<dbReference type="Proteomes" id="UP001344888">
    <property type="component" value="Unassembled WGS sequence"/>
</dbReference>
<keyword evidence="2" id="KW-1133">Transmembrane helix</keyword>
<protein>
    <recommendedName>
        <fullName evidence="2">Signal peptidase I</fullName>
        <ecNumber evidence="2">3.4.21.89</ecNumber>
    </recommendedName>
</protein>
<dbReference type="GO" id="GO:0004252">
    <property type="term" value="F:serine-type endopeptidase activity"/>
    <property type="evidence" value="ECO:0007669"/>
    <property type="project" value="InterPro"/>
</dbReference>
<dbReference type="RefSeq" id="WP_326123609.1">
    <property type="nucleotide sequence ID" value="NZ_JARSFG010000016.1"/>
</dbReference>
<dbReference type="Gene3D" id="2.10.109.10">
    <property type="entry name" value="Umud Fragment, subunit A"/>
    <property type="match status" value="1"/>
</dbReference>
<dbReference type="Pfam" id="PF10502">
    <property type="entry name" value="Peptidase_S26"/>
    <property type="match status" value="1"/>
</dbReference>
<comment type="similarity">
    <text evidence="2">Belongs to the peptidase S26 family.</text>
</comment>
<evidence type="ECO:0000256" key="1">
    <source>
        <dbReference type="ARBA" id="ARBA00004401"/>
    </source>
</evidence>
<sequence>MKKNYVVISLLVAVIVIVVFITFQKEKVLADTTTPEKLPTVEQTADTYLVEWLFDTMDRGDHDFESHEHGKLVISENIPTLQRGMVVYYEIAPRFLQENPNLANSTLGRVVALPGETVEIKEGKVYIDGQRLDAFYGEATRFGMNKEQYFQEVAPEKRMNQAEDYFNESMPAITVEDNTVFVLVDCWLRGHDSRYFGLISMEAMQGVVLGYEE</sequence>
<proteinExistence type="inferred from homology"/>
<evidence type="ECO:0000313" key="4">
    <source>
        <dbReference type="EMBL" id="MEC1179120.1"/>
    </source>
</evidence>
<keyword evidence="2" id="KW-0812">Transmembrane</keyword>
<dbReference type="EMBL" id="JARSFG010000016">
    <property type="protein sequence ID" value="MEC1179120.1"/>
    <property type="molecule type" value="Genomic_DNA"/>
</dbReference>
<name>A0AAW9NT52_9BACL</name>